<accession>A0A543AXA4</accession>
<dbReference type="GO" id="GO:0005886">
    <property type="term" value="C:plasma membrane"/>
    <property type="evidence" value="ECO:0007669"/>
    <property type="project" value="UniProtKB-SubCell"/>
</dbReference>
<dbReference type="Pfam" id="PF09335">
    <property type="entry name" value="VTT_dom"/>
    <property type="match status" value="1"/>
</dbReference>
<proteinExistence type="inferred from homology"/>
<feature type="transmembrane region" description="Helical" evidence="7">
    <location>
        <begin position="12"/>
        <end position="31"/>
    </location>
</feature>
<keyword evidence="6 7" id="KW-0472">Membrane</keyword>
<comment type="subcellular location">
    <subcellularLocation>
        <location evidence="1">Cell membrane</location>
        <topology evidence="1">Multi-pass membrane protein</topology>
    </subcellularLocation>
</comment>
<dbReference type="InterPro" id="IPR032816">
    <property type="entry name" value="VTT_dom"/>
</dbReference>
<evidence type="ECO:0000256" key="7">
    <source>
        <dbReference type="SAM" id="Phobius"/>
    </source>
</evidence>
<organism evidence="9 10">
    <name type="scientific">Stackebrandtia endophytica</name>
    <dbReference type="NCBI Taxonomy" id="1496996"/>
    <lineage>
        <taxon>Bacteria</taxon>
        <taxon>Bacillati</taxon>
        <taxon>Actinomycetota</taxon>
        <taxon>Actinomycetes</taxon>
        <taxon>Glycomycetales</taxon>
        <taxon>Glycomycetaceae</taxon>
        <taxon>Stackebrandtia</taxon>
    </lineage>
</organism>
<evidence type="ECO:0000313" key="10">
    <source>
        <dbReference type="Proteomes" id="UP000317043"/>
    </source>
</evidence>
<feature type="transmembrane region" description="Helical" evidence="7">
    <location>
        <begin position="166"/>
        <end position="184"/>
    </location>
</feature>
<dbReference type="RefSeq" id="WP_142039763.1">
    <property type="nucleotide sequence ID" value="NZ_JBHTGS010000001.1"/>
</dbReference>
<keyword evidence="10" id="KW-1185">Reference proteome</keyword>
<evidence type="ECO:0000313" key="9">
    <source>
        <dbReference type="EMBL" id="TQL77215.1"/>
    </source>
</evidence>
<reference evidence="9 10" key="1">
    <citation type="submission" date="2019-06" db="EMBL/GenBank/DDBJ databases">
        <title>Sequencing the genomes of 1000 actinobacteria strains.</title>
        <authorList>
            <person name="Klenk H.-P."/>
        </authorList>
    </citation>
    <scope>NUCLEOTIDE SEQUENCE [LARGE SCALE GENOMIC DNA]</scope>
    <source>
        <strain evidence="9 10">DSM 45928</strain>
    </source>
</reference>
<comment type="similarity">
    <text evidence="2">Belongs to the DedA family.</text>
</comment>
<evidence type="ECO:0000259" key="8">
    <source>
        <dbReference type="Pfam" id="PF09335"/>
    </source>
</evidence>
<dbReference type="Proteomes" id="UP000317043">
    <property type="component" value="Unassembled WGS sequence"/>
</dbReference>
<evidence type="ECO:0000256" key="6">
    <source>
        <dbReference type="ARBA" id="ARBA00023136"/>
    </source>
</evidence>
<protein>
    <submittedName>
        <fullName evidence="9">Membrane protein DedA with SNARE-associated domain</fullName>
    </submittedName>
</protein>
<dbReference type="PANTHER" id="PTHR42709">
    <property type="entry name" value="ALKALINE PHOSPHATASE LIKE PROTEIN"/>
    <property type="match status" value="1"/>
</dbReference>
<dbReference type="PANTHER" id="PTHR42709:SF6">
    <property type="entry name" value="UNDECAPRENYL PHOSPHATE TRANSPORTER A"/>
    <property type="match status" value="1"/>
</dbReference>
<dbReference type="AlphaFoldDB" id="A0A543AXA4"/>
<evidence type="ECO:0000256" key="4">
    <source>
        <dbReference type="ARBA" id="ARBA00022692"/>
    </source>
</evidence>
<evidence type="ECO:0000256" key="3">
    <source>
        <dbReference type="ARBA" id="ARBA00022475"/>
    </source>
</evidence>
<name>A0A543AXA4_9ACTN</name>
<evidence type="ECO:0000256" key="5">
    <source>
        <dbReference type="ARBA" id="ARBA00022989"/>
    </source>
</evidence>
<sequence length="198" mass="20933">MWIDVEQVVTSPWLYAALVALILSDVYLPVLPSGTTLIVATAYAAANDTTVLPLLLCAAAASVVGDLLAFGVARWGARRIGRMLAVVPRLERADKHLRAMLRARGRRTVLLARFVPAGRGIVTNASGRDPGIGLLAFAGWSAIAAACWATYTVAIGYLNALIFDTGWLAAAVSVVCLLCLGLWFRRSAAAKAIRAAAE</sequence>
<dbReference type="OrthoDB" id="162303at2"/>
<dbReference type="EMBL" id="VFOW01000001">
    <property type="protein sequence ID" value="TQL77215.1"/>
    <property type="molecule type" value="Genomic_DNA"/>
</dbReference>
<gene>
    <name evidence="9" type="ORF">FB566_2766</name>
</gene>
<feature type="transmembrane region" description="Helical" evidence="7">
    <location>
        <begin position="51"/>
        <end position="73"/>
    </location>
</feature>
<evidence type="ECO:0000256" key="1">
    <source>
        <dbReference type="ARBA" id="ARBA00004651"/>
    </source>
</evidence>
<dbReference type="InParanoid" id="A0A543AXA4"/>
<comment type="caution">
    <text evidence="9">The sequence shown here is derived from an EMBL/GenBank/DDBJ whole genome shotgun (WGS) entry which is preliminary data.</text>
</comment>
<keyword evidence="5 7" id="KW-1133">Transmembrane helix</keyword>
<feature type="domain" description="VTT" evidence="8">
    <location>
        <begin position="34"/>
        <end position="157"/>
    </location>
</feature>
<keyword evidence="4 7" id="KW-0812">Transmembrane</keyword>
<keyword evidence="3" id="KW-1003">Cell membrane</keyword>
<feature type="transmembrane region" description="Helical" evidence="7">
    <location>
        <begin position="134"/>
        <end position="160"/>
    </location>
</feature>
<evidence type="ECO:0000256" key="2">
    <source>
        <dbReference type="ARBA" id="ARBA00010792"/>
    </source>
</evidence>
<dbReference type="InterPro" id="IPR051311">
    <property type="entry name" value="DedA_domain"/>
</dbReference>